<evidence type="ECO:0000313" key="2">
    <source>
        <dbReference type="Proteomes" id="UP001295684"/>
    </source>
</evidence>
<sequence length="268" mass="30930">MEAAQTLSQRIAEVRSQEKLIHSTSKELDSTCWTDFYFVVYFTEPNQPTLYSLYGDDSEEEEFNICCDKYRDGKVAQKCRSLKLFDIEHFNMNNIEKPIKHFHTFLNYSFPDSVYNLNVSCRHASQNKKLNIFKSIIRISPKIRNSACFEQLCLNESQFKRLIAAYRHVHNLTFRRCNLFILNPLDLSTAFEDTKIERLSLVGSGLPCSSSWGTNLYMFKNLIVGLETSNALAKTLKVLDFRFCGIEESKAKGLLAQSSLSDKIYFGK</sequence>
<organism evidence="1 2">
    <name type="scientific">Euplotes crassus</name>
    <dbReference type="NCBI Taxonomy" id="5936"/>
    <lineage>
        <taxon>Eukaryota</taxon>
        <taxon>Sar</taxon>
        <taxon>Alveolata</taxon>
        <taxon>Ciliophora</taxon>
        <taxon>Intramacronucleata</taxon>
        <taxon>Spirotrichea</taxon>
        <taxon>Hypotrichia</taxon>
        <taxon>Euplotida</taxon>
        <taxon>Euplotidae</taxon>
        <taxon>Moneuplotes</taxon>
    </lineage>
</organism>
<dbReference type="Proteomes" id="UP001295684">
    <property type="component" value="Unassembled WGS sequence"/>
</dbReference>
<protein>
    <submittedName>
        <fullName evidence="1">Uncharacterized protein</fullName>
    </submittedName>
</protein>
<dbReference type="EMBL" id="CAMPGE010012010">
    <property type="protein sequence ID" value="CAI2370798.1"/>
    <property type="molecule type" value="Genomic_DNA"/>
</dbReference>
<accession>A0AAD1XFU8</accession>
<comment type="caution">
    <text evidence="1">The sequence shown here is derived from an EMBL/GenBank/DDBJ whole genome shotgun (WGS) entry which is preliminary data.</text>
</comment>
<gene>
    <name evidence="1" type="ORF">ECRASSUSDP1_LOCUS12117</name>
</gene>
<evidence type="ECO:0000313" key="1">
    <source>
        <dbReference type="EMBL" id="CAI2370798.1"/>
    </source>
</evidence>
<reference evidence="1" key="1">
    <citation type="submission" date="2023-07" db="EMBL/GenBank/DDBJ databases">
        <authorList>
            <consortium name="AG Swart"/>
            <person name="Singh M."/>
            <person name="Singh A."/>
            <person name="Seah K."/>
            <person name="Emmerich C."/>
        </authorList>
    </citation>
    <scope>NUCLEOTIDE SEQUENCE</scope>
    <source>
        <strain evidence="1">DP1</strain>
    </source>
</reference>
<keyword evidence="2" id="KW-1185">Reference proteome</keyword>
<proteinExistence type="predicted"/>
<dbReference type="AlphaFoldDB" id="A0AAD1XFU8"/>
<name>A0AAD1XFU8_EUPCR</name>